<sequence>MPNFLDVPPTSFGMKDYQQSPHRRASGTSYSSWISSLAYPSATPGTPIPIPLDLCTPDSDSSAGTIKLSHAPPRMGEQDPETASSETEVTEATEKDEKETTETMDTEETSYGFKMSTLEEVPEHPLTPLTPPSALRGKARSIVGGLVSSIRSLPRAVTHSQVYDRRSAVTSATGTSSYVASGRTTMTMTPTTEHGALHPHKFAPPFPFPFVFAPPYPPPAHAHPHHALPHAHLREVHSPGGSAARSSKLGFGSLDMSELYGSGDAEPESGPRERLGGLVRELTSLPWVSTRVAVDYFPGESRTRSVPGKTSSSWYTMTVPSTPSDISQPGALVPEPWFPPRLSPALEVPDEEERAAAEDGPMGEAAEQRIEQLRDELRERTEELSQVRQIVEHQKTRIGELEFELQQLRREKEEVLQRRKSSVRKSMRASSFRASMRRTSVRVASTLID</sequence>
<feature type="region of interest" description="Disordered" evidence="2">
    <location>
        <begin position="1"/>
        <end position="28"/>
    </location>
</feature>
<evidence type="ECO:0000313" key="3">
    <source>
        <dbReference type="EMBL" id="GJE92530.1"/>
    </source>
</evidence>
<comment type="caution">
    <text evidence="3">The sequence shown here is derived from an EMBL/GenBank/DDBJ whole genome shotgun (WGS) entry which is preliminary data.</text>
</comment>
<dbReference type="Proteomes" id="UP000703269">
    <property type="component" value="Unassembled WGS sequence"/>
</dbReference>
<feature type="region of interest" description="Disordered" evidence="2">
    <location>
        <begin position="56"/>
        <end position="107"/>
    </location>
</feature>
<dbReference type="AlphaFoldDB" id="A0A9P3LER3"/>
<gene>
    <name evidence="3" type="ORF">PsYK624_086840</name>
</gene>
<evidence type="ECO:0000256" key="2">
    <source>
        <dbReference type="SAM" id="MobiDB-lite"/>
    </source>
</evidence>
<evidence type="ECO:0000256" key="1">
    <source>
        <dbReference type="SAM" id="Coils"/>
    </source>
</evidence>
<feature type="compositionally biased region" description="Basic and acidic residues" evidence="2">
    <location>
        <begin position="92"/>
        <end position="101"/>
    </location>
</feature>
<evidence type="ECO:0000313" key="4">
    <source>
        <dbReference type="Proteomes" id="UP000703269"/>
    </source>
</evidence>
<protein>
    <submittedName>
        <fullName evidence="3">Uncharacterized protein</fullName>
    </submittedName>
</protein>
<proteinExistence type="predicted"/>
<keyword evidence="1" id="KW-0175">Coiled coil</keyword>
<accession>A0A9P3LER3</accession>
<dbReference type="OrthoDB" id="3244156at2759"/>
<keyword evidence="4" id="KW-1185">Reference proteome</keyword>
<reference evidence="3 4" key="1">
    <citation type="submission" date="2021-08" db="EMBL/GenBank/DDBJ databases">
        <title>Draft Genome Sequence of Phanerochaete sordida strain YK-624.</title>
        <authorList>
            <person name="Mori T."/>
            <person name="Dohra H."/>
            <person name="Suzuki T."/>
            <person name="Kawagishi H."/>
            <person name="Hirai H."/>
        </authorList>
    </citation>
    <scope>NUCLEOTIDE SEQUENCE [LARGE SCALE GENOMIC DNA]</scope>
    <source>
        <strain evidence="3 4">YK-624</strain>
    </source>
</reference>
<dbReference type="EMBL" id="BPQB01000027">
    <property type="protein sequence ID" value="GJE92530.1"/>
    <property type="molecule type" value="Genomic_DNA"/>
</dbReference>
<organism evidence="3 4">
    <name type="scientific">Phanerochaete sordida</name>
    <dbReference type="NCBI Taxonomy" id="48140"/>
    <lineage>
        <taxon>Eukaryota</taxon>
        <taxon>Fungi</taxon>
        <taxon>Dikarya</taxon>
        <taxon>Basidiomycota</taxon>
        <taxon>Agaricomycotina</taxon>
        <taxon>Agaricomycetes</taxon>
        <taxon>Polyporales</taxon>
        <taxon>Phanerochaetaceae</taxon>
        <taxon>Phanerochaete</taxon>
    </lineage>
</organism>
<name>A0A9P3LER3_9APHY</name>
<feature type="coiled-coil region" evidence="1">
    <location>
        <begin position="363"/>
        <end position="425"/>
    </location>
</feature>